<feature type="compositionally biased region" description="Basic and acidic residues" evidence="7">
    <location>
        <begin position="1"/>
        <end position="23"/>
    </location>
</feature>
<dbReference type="CDD" id="cd22584">
    <property type="entry name" value="Rcat_RBR_unk"/>
    <property type="match status" value="1"/>
</dbReference>
<comment type="caution">
    <text evidence="9">The sequence shown here is derived from an EMBL/GenBank/DDBJ whole genome shotgun (WGS) entry which is preliminary data.</text>
</comment>
<evidence type="ECO:0000256" key="1">
    <source>
        <dbReference type="ARBA" id="ARBA00022679"/>
    </source>
</evidence>
<dbReference type="GO" id="GO:0004842">
    <property type="term" value="F:ubiquitin-protein transferase activity"/>
    <property type="evidence" value="ECO:0007669"/>
    <property type="project" value="InterPro"/>
</dbReference>
<organism evidence="9 10">
    <name type="scientific">Alternaria atra</name>
    <dbReference type="NCBI Taxonomy" id="119953"/>
    <lineage>
        <taxon>Eukaryota</taxon>
        <taxon>Fungi</taxon>
        <taxon>Dikarya</taxon>
        <taxon>Ascomycota</taxon>
        <taxon>Pezizomycotina</taxon>
        <taxon>Dothideomycetes</taxon>
        <taxon>Pleosporomycetidae</taxon>
        <taxon>Pleosporales</taxon>
        <taxon>Pleosporineae</taxon>
        <taxon>Pleosporaceae</taxon>
        <taxon>Alternaria</taxon>
        <taxon>Alternaria sect. Ulocladioides</taxon>
    </lineage>
</organism>
<keyword evidence="3" id="KW-0677">Repeat</keyword>
<dbReference type="Gene3D" id="1.20.120.1750">
    <property type="match status" value="1"/>
</dbReference>
<feature type="compositionally biased region" description="Polar residues" evidence="7">
    <location>
        <begin position="257"/>
        <end position="269"/>
    </location>
</feature>
<reference evidence="9" key="1">
    <citation type="submission" date="2021-05" db="EMBL/GenBank/DDBJ databases">
        <authorList>
            <person name="Stam R."/>
        </authorList>
    </citation>
    <scope>NUCLEOTIDE SEQUENCE</scope>
    <source>
        <strain evidence="9">CS162</strain>
    </source>
</reference>
<keyword evidence="1" id="KW-0808">Transferase</keyword>
<feature type="region of interest" description="Disordered" evidence="7">
    <location>
        <begin position="496"/>
        <end position="546"/>
    </location>
</feature>
<feature type="compositionally biased region" description="Basic and acidic residues" evidence="7">
    <location>
        <begin position="33"/>
        <end position="132"/>
    </location>
</feature>
<evidence type="ECO:0000313" key="9">
    <source>
        <dbReference type="EMBL" id="CAG5150362.1"/>
    </source>
</evidence>
<feature type="region of interest" description="Disordered" evidence="7">
    <location>
        <begin position="579"/>
        <end position="618"/>
    </location>
</feature>
<evidence type="ECO:0000256" key="2">
    <source>
        <dbReference type="ARBA" id="ARBA00022723"/>
    </source>
</evidence>
<proteinExistence type="predicted"/>
<dbReference type="PANTHER" id="PTHR11685">
    <property type="entry name" value="RBR FAMILY RING FINGER AND IBR DOMAIN-CONTAINING"/>
    <property type="match status" value="1"/>
</dbReference>
<dbReference type="PROSITE" id="PS51873">
    <property type="entry name" value="TRIAD"/>
    <property type="match status" value="1"/>
</dbReference>
<dbReference type="OrthoDB" id="9977870at2759"/>
<evidence type="ECO:0000256" key="7">
    <source>
        <dbReference type="SAM" id="MobiDB-lite"/>
    </source>
</evidence>
<feature type="compositionally biased region" description="Low complexity" evidence="7">
    <location>
        <begin position="579"/>
        <end position="600"/>
    </location>
</feature>
<evidence type="ECO:0000256" key="6">
    <source>
        <dbReference type="ARBA" id="ARBA00022833"/>
    </source>
</evidence>
<sequence>MARGRDDRATRHRDDAEYLDDKERRHRRRHKSREHDDEPTASTRERRERRRADEARRQAEVDIEDLRARRESYYSRNEAERRRDRDRTAQDSRRAPVKEKSRSSREKEVRRDSTRKPKRREVIPDDRSDDFVFGRPKSMGHVEEVTVRRSSARKRSEEGGSSSRTAYTPHSGSGSASVRRVEVPPLTRLDPSPLVHVARLMRARNSSTREPKAHTRDAPVREARPSVRRSNTVKSPPPTPLTRTQSVKDAARRSTGGLLSSFFSKPTPISRSSSRKDRDEEKRVDCLVCMNDDLPLSKTVKLACGHRMCYGCLKRQFTLSVKDPAHMPPRCCTSEHIPLKYAERLFDDKFKVQWNKKFQEYTTANRLYCPTKGCGQWIKPSKIKMDPTYGRNKFHTKRECPKDEETNRLVEMAKEKGWQRCYSCKAVVELKEGCNHMTCRCTAQFCMVCAAPWKTCNCPWFNYQHIPDDDRLNDMRVPYPQQARYADVEVIEIAEEPSPPLARRSSVRAPNNRSERDLPRPDSRRLSAHLRNSLHINPTPTVSSVRRTEPEAQMYGVGNAAGHHMNDSYSIRSPVSAARTAARTSTPRGSFFTSTRRAAPAPAPVPVARPVRPAPPQQVVTSSTMAGLSRDGRKVGQNRVGTWLTHVQIDPEATNTAARDVEVDEWRCDGTMIGID</sequence>
<dbReference type="Proteomes" id="UP000676310">
    <property type="component" value="Unassembled WGS sequence"/>
</dbReference>
<dbReference type="GO" id="GO:0016567">
    <property type="term" value="P:protein ubiquitination"/>
    <property type="evidence" value="ECO:0007669"/>
    <property type="project" value="InterPro"/>
</dbReference>
<dbReference type="Gene3D" id="3.30.40.10">
    <property type="entry name" value="Zinc/RING finger domain, C3HC4 (zinc finger)"/>
    <property type="match status" value="1"/>
</dbReference>
<feature type="region of interest" description="Disordered" evidence="7">
    <location>
        <begin position="202"/>
        <end position="277"/>
    </location>
</feature>
<dbReference type="InterPro" id="IPR017907">
    <property type="entry name" value="Znf_RING_CS"/>
</dbReference>
<protein>
    <recommendedName>
        <fullName evidence="8">RING-type domain-containing protein</fullName>
    </recommendedName>
</protein>
<feature type="compositionally biased region" description="Polar residues" evidence="7">
    <location>
        <begin position="534"/>
        <end position="545"/>
    </location>
</feature>
<evidence type="ECO:0000256" key="4">
    <source>
        <dbReference type="ARBA" id="ARBA00022771"/>
    </source>
</evidence>
<keyword evidence="5" id="KW-0833">Ubl conjugation pathway</keyword>
<dbReference type="SUPFAM" id="SSF57850">
    <property type="entry name" value="RING/U-box"/>
    <property type="match status" value="2"/>
</dbReference>
<accession>A0A8J2HXB7</accession>
<dbReference type="AlphaFoldDB" id="A0A8J2HXB7"/>
<feature type="compositionally biased region" description="Pro residues" evidence="7">
    <location>
        <begin position="601"/>
        <end position="616"/>
    </location>
</feature>
<dbReference type="InterPro" id="IPR044066">
    <property type="entry name" value="TRIAD_supradom"/>
</dbReference>
<dbReference type="GO" id="GO:0008270">
    <property type="term" value="F:zinc ion binding"/>
    <property type="evidence" value="ECO:0007669"/>
    <property type="project" value="UniProtKB-KW"/>
</dbReference>
<dbReference type="EMBL" id="CAJRGZ010000015">
    <property type="protein sequence ID" value="CAG5150362.1"/>
    <property type="molecule type" value="Genomic_DNA"/>
</dbReference>
<keyword evidence="6" id="KW-0862">Zinc</keyword>
<evidence type="ECO:0000256" key="5">
    <source>
        <dbReference type="ARBA" id="ARBA00022786"/>
    </source>
</evidence>
<dbReference type="PROSITE" id="PS00518">
    <property type="entry name" value="ZF_RING_1"/>
    <property type="match status" value="1"/>
</dbReference>
<feature type="region of interest" description="Disordered" evidence="7">
    <location>
        <begin position="1"/>
        <end position="189"/>
    </location>
</feature>
<dbReference type="RefSeq" id="XP_043166177.1">
    <property type="nucleotide sequence ID" value="XM_043310242.1"/>
</dbReference>
<feature type="domain" description="RING-type" evidence="8">
    <location>
        <begin position="282"/>
        <end position="469"/>
    </location>
</feature>
<keyword evidence="2" id="KW-0479">Metal-binding</keyword>
<evidence type="ECO:0000259" key="8">
    <source>
        <dbReference type="PROSITE" id="PS51873"/>
    </source>
</evidence>
<gene>
    <name evidence="9" type="ORF">ALTATR162_LOCUS2636</name>
</gene>
<evidence type="ECO:0000313" key="10">
    <source>
        <dbReference type="Proteomes" id="UP000676310"/>
    </source>
</evidence>
<dbReference type="InterPro" id="IPR031127">
    <property type="entry name" value="E3_UB_ligase_RBR"/>
</dbReference>
<keyword evidence="4" id="KW-0863">Zinc-finger</keyword>
<name>A0A8J2HXB7_9PLEO</name>
<dbReference type="GeneID" id="67014103"/>
<dbReference type="InterPro" id="IPR013083">
    <property type="entry name" value="Znf_RING/FYVE/PHD"/>
</dbReference>
<feature type="compositionally biased region" description="Polar residues" evidence="7">
    <location>
        <begin position="165"/>
        <end position="176"/>
    </location>
</feature>
<evidence type="ECO:0000256" key="3">
    <source>
        <dbReference type="ARBA" id="ARBA00022737"/>
    </source>
</evidence>
<feature type="compositionally biased region" description="Basic and acidic residues" evidence="7">
    <location>
        <begin position="207"/>
        <end position="225"/>
    </location>
</feature>
<keyword evidence="10" id="KW-1185">Reference proteome</keyword>
<feature type="compositionally biased region" description="Basic and acidic residues" evidence="7">
    <location>
        <begin position="513"/>
        <end position="525"/>
    </location>
</feature>